<dbReference type="GO" id="GO:0032543">
    <property type="term" value="P:mitochondrial translation"/>
    <property type="evidence" value="ECO:0007669"/>
    <property type="project" value="InterPro"/>
</dbReference>
<dbReference type="OrthoDB" id="2281895at2759"/>
<dbReference type="GO" id="GO:0006396">
    <property type="term" value="P:RNA processing"/>
    <property type="evidence" value="ECO:0007669"/>
    <property type="project" value="InterPro"/>
</dbReference>
<evidence type="ECO:0000259" key="2">
    <source>
        <dbReference type="Pfam" id="PF14622"/>
    </source>
</evidence>
<dbReference type="InterPro" id="IPR000999">
    <property type="entry name" value="RNase_III_dom"/>
</dbReference>
<organism evidence="3 4">
    <name type="scientific">Aspergillus coremiiformis</name>
    <dbReference type="NCBI Taxonomy" id="138285"/>
    <lineage>
        <taxon>Eukaryota</taxon>
        <taxon>Fungi</taxon>
        <taxon>Dikarya</taxon>
        <taxon>Ascomycota</taxon>
        <taxon>Pezizomycotina</taxon>
        <taxon>Eurotiomycetes</taxon>
        <taxon>Eurotiomycetidae</taxon>
        <taxon>Eurotiales</taxon>
        <taxon>Aspergillaceae</taxon>
        <taxon>Aspergillus</taxon>
        <taxon>Aspergillus subgen. Circumdati</taxon>
    </lineage>
</organism>
<feature type="region of interest" description="Disordered" evidence="1">
    <location>
        <begin position="38"/>
        <end position="58"/>
    </location>
</feature>
<reference evidence="4" key="1">
    <citation type="submission" date="2019-04" db="EMBL/GenBank/DDBJ databases">
        <title>Friends and foes A comparative genomics studyof 23 Aspergillus species from section Flavi.</title>
        <authorList>
            <consortium name="DOE Joint Genome Institute"/>
            <person name="Kjaerbolling I."/>
            <person name="Vesth T."/>
            <person name="Frisvad J.C."/>
            <person name="Nybo J.L."/>
            <person name="Theobald S."/>
            <person name="Kildgaard S."/>
            <person name="Isbrandt T."/>
            <person name="Kuo A."/>
            <person name="Sato A."/>
            <person name="Lyhne E.K."/>
            <person name="Kogle M.E."/>
            <person name="Wiebenga A."/>
            <person name="Kun R.S."/>
            <person name="Lubbers R.J."/>
            <person name="Makela M.R."/>
            <person name="Barry K."/>
            <person name="Chovatia M."/>
            <person name="Clum A."/>
            <person name="Daum C."/>
            <person name="Haridas S."/>
            <person name="He G."/>
            <person name="LaButti K."/>
            <person name="Lipzen A."/>
            <person name="Mondo S."/>
            <person name="Riley R."/>
            <person name="Salamov A."/>
            <person name="Simmons B.A."/>
            <person name="Magnuson J.K."/>
            <person name="Henrissat B."/>
            <person name="Mortensen U.H."/>
            <person name="Larsen T.O."/>
            <person name="Devries R.P."/>
            <person name="Grigoriev I.V."/>
            <person name="Machida M."/>
            <person name="Baker S.E."/>
            <person name="Andersen M.R."/>
        </authorList>
    </citation>
    <scope>NUCLEOTIDE SEQUENCE [LARGE SCALE GENOMIC DNA]</scope>
    <source>
        <strain evidence="4">CBS 553.77</strain>
    </source>
</reference>
<evidence type="ECO:0000313" key="3">
    <source>
        <dbReference type="EMBL" id="KAE8349290.1"/>
    </source>
</evidence>
<gene>
    <name evidence="3" type="ORF">BDV28DRAFT_141545</name>
</gene>
<evidence type="ECO:0000313" key="4">
    <source>
        <dbReference type="Proteomes" id="UP000327118"/>
    </source>
</evidence>
<dbReference type="Gene3D" id="1.10.1520.10">
    <property type="entry name" value="Ribonuclease III domain"/>
    <property type="match status" value="1"/>
</dbReference>
<dbReference type="FunFam" id="1.10.1520.10:FF:000018">
    <property type="entry name" value="RNase III domain protein"/>
    <property type="match status" value="1"/>
</dbReference>
<accession>A0A5N6Z012</accession>
<dbReference type="Pfam" id="PF14622">
    <property type="entry name" value="Ribonucleas_3_3"/>
    <property type="match status" value="1"/>
</dbReference>
<proteinExistence type="predicted"/>
<dbReference type="EMBL" id="ML739323">
    <property type="protein sequence ID" value="KAE8349290.1"/>
    <property type="molecule type" value="Genomic_DNA"/>
</dbReference>
<dbReference type="AlphaFoldDB" id="A0A5N6Z012"/>
<dbReference type="GO" id="GO:0005762">
    <property type="term" value="C:mitochondrial large ribosomal subunit"/>
    <property type="evidence" value="ECO:0007669"/>
    <property type="project" value="InterPro"/>
</dbReference>
<dbReference type="SUPFAM" id="SSF69065">
    <property type="entry name" value="RNase III domain-like"/>
    <property type="match status" value="1"/>
</dbReference>
<protein>
    <submittedName>
        <fullName evidence="3">RNase III domain protein</fullName>
    </submittedName>
</protein>
<name>A0A5N6Z012_9EURO</name>
<keyword evidence="4" id="KW-1185">Reference proteome</keyword>
<evidence type="ECO:0000256" key="1">
    <source>
        <dbReference type="SAM" id="MobiDB-lite"/>
    </source>
</evidence>
<dbReference type="InterPro" id="IPR036389">
    <property type="entry name" value="RNase_III_sf"/>
</dbReference>
<dbReference type="Proteomes" id="UP000327118">
    <property type="component" value="Unassembled WGS sequence"/>
</dbReference>
<dbReference type="InterPro" id="IPR040030">
    <property type="entry name" value="Ribosomal_mL57"/>
</dbReference>
<dbReference type="PANTHER" id="PTHR28160:SF1">
    <property type="entry name" value="LARGE RIBOSOMAL SUBUNIT PROTEIN ML57"/>
    <property type="match status" value="1"/>
</dbReference>
<feature type="domain" description="RNase III" evidence="2">
    <location>
        <begin position="103"/>
        <end position="251"/>
    </location>
</feature>
<dbReference type="PANTHER" id="PTHR28160">
    <property type="entry name" value="54S RIBOSOMAL PROTEIN L15, MITOCHONDRIAL"/>
    <property type="match status" value="1"/>
</dbReference>
<sequence>MASMLPTRTVRTFACSACRTFVCPSTVGSASLLSRRALSTSTEQTPVDNADKPRWSYTPPRAKAPFSLRLNNKREYPVNSNPEVLDQFYIRMLGNDGDKLLSEEIKWLAVTHKSFDQGRRGFNDRLAFLGKRIVQLQASLALVQNPGNTKTTATPDSFHRVPFSHPALDGLNNLSPETKDFLTNKLKLAELARKYEMEKVLRWSPRRPGNLASSGIDLVLAHTLYAVVGAISVEKGGHVSNKVARERILEPLGFNVTA</sequence>
<dbReference type="GO" id="GO:0003735">
    <property type="term" value="F:structural constituent of ribosome"/>
    <property type="evidence" value="ECO:0007669"/>
    <property type="project" value="InterPro"/>
</dbReference>
<dbReference type="GO" id="GO:0004525">
    <property type="term" value="F:ribonuclease III activity"/>
    <property type="evidence" value="ECO:0007669"/>
    <property type="project" value="InterPro"/>
</dbReference>
<dbReference type="CDD" id="cd00593">
    <property type="entry name" value="RIBOc"/>
    <property type="match status" value="1"/>
</dbReference>